<dbReference type="EMBL" id="JAULSW010000005">
    <property type="protein sequence ID" value="KAK3380782.1"/>
    <property type="molecule type" value="Genomic_DNA"/>
</dbReference>
<sequence>MPSRTSLSALAPFFLGLGTLATSPLLNVTAISSRDGYSVLQCWQLSSIPVDAMSAANYVVGGNTTEARWSRIEPQTHVGEAWAPSVQISIILNGLIRITSPAPQSSGSGSSTSTTTANASGSIESVQEDLLVIEQDSSSARPETHVAYIMPGTVKSSVVIAADLKAASTLAGHFTEFPSGEPTILIQIPFESNKVPDHVVLYDGPCV</sequence>
<accession>A0AAE0TV53</accession>
<comment type="caution">
    <text evidence="2">The sequence shown here is derived from an EMBL/GenBank/DDBJ whole genome shotgun (WGS) entry which is preliminary data.</text>
</comment>
<reference evidence="2" key="1">
    <citation type="journal article" date="2023" name="Mol. Phylogenet. Evol.">
        <title>Genome-scale phylogeny and comparative genomics of the fungal order Sordariales.</title>
        <authorList>
            <person name="Hensen N."/>
            <person name="Bonometti L."/>
            <person name="Westerberg I."/>
            <person name="Brannstrom I.O."/>
            <person name="Guillou S."/>
            <person name="Cros-Aarteil S."/>
            <person name="Calhoun S."/>
            <person name="Haridas S."/>
            <person name="Kuo A."/>
            <person name="Mondo S."/>
            <person name="Pangilinan J."/>
            <person name="Riley R."/>
            <person name="LaButti K."/>
            <person name="Andreopoulos B."/>
            <person name="Lipzen A."/>
            <person name="Chen C."/>
            <person name="Yan M."/>
            <person name="Daum C."/>
            <person name="Ng V."/>
            <person name="Clum A."/>
            <person name="Steindorff A."/>
            <person name="Ohm R.A."/>
            <person name="Martin F."/>
            <person name="Silar P."/>
            <person name="Natvig D.O."/>
            <person name="Lalanne C."/>
            <person name="Gautier V."/>
            <person name="Ament-Velasquez S.L."/>
            <person name="Kruys A."/>
            <person name="Hutchinson M.I."/>
            <person name="Powell A.J."/>
            <person name="Barry K."/>
            <person name="Miller A.N."/>
            <person name="Grigoriev I.V."/>
            <person name="Debuchy R."/>
            <person name="Gladieux P."/>
            <person name="Hiltunen Thoren M."/>
            <person name="Johannesson H."/>
        </authorList>
    </citation>
    <scope>NUCLEOTIDE SEQUENCE</scope>
    <source>
        <strain evidence="2">CBS 232.78</strain>
    </source>
</reference>
<dbReference type="Proteomes" id="UP001285441">
    <property type="component" value="Unassembled WGS sequence"/>
</dbReference>
<keyword evidence="1" id="KW-0732">Signal</keyword>
<keyword evidence="3" id="KW-1185">Reference proteome</keyword>
<feature type="chain" id="PRO_5042255774" description="Glycoside Hydrolase Family 61" evidence="1">
    <location>
        <begin position="22"/>
        <end position="207"/>
    </location>
</feature>
<proteinExistence type="predicted"/>
<evidence type="ECO:0000313" key="2">
    <source>
        <dbReference type="EMBL" id="KAK3380782.1"/>
    </source>
</evidence>
<name>A0AAE0TV53_9PEZI</name>
<reference evidence="2" key="2">
    <citation type="submission" date="2023-06" db="EMBL/GenBank/DDBJ databases">
        <authorList>
            <consortium name="Lawrence Berkeley National Laboratory"/>
            <person name="Haridas S."/>
            <person name="Hensen N."/>
            <person name="Bonometti L."/>
            <person name="Westerberg I."/>
            <person name="Brannstrom I.O."/>
            <person name="Guillou S."/>
            <person name="Cros-Aarteil S."/>
            <person name="Calhoun S."/>
            <person name="Kuo A."/>
            <person name="Mondo S."/>
            <person name="Pangilinan J."/>
            <person name="Riley R."/>
            <person name="LaButti K."/>
            <person name="Andreopoulos B."/>
            <person name="Lipzen A."/>
            <person name="Chen C."/>
            <person name="Yanf M."/>
            <person name="Daum C."/>
            <person name="Ng V."/>
            <person name="Clum A."/>
            <person name="Steindorff A."/>
            <person name="Ohm R."/>
            <person name="Martin F."/>
            <person name="Silar P."/>
            <person name="Natvig D."/>
            <person name="Lalanne C."/>
            <person name="Gautier V."/>
            <person name="Ament-velasquez S.L."/>
            <person name="Kruys A."/>
            <person name="Hutchinson M.I."/>
            <person name="Powell A.J."/>
            <person name="Barry K."/>
            <person name="Miller A.N."/>
            <person name="Grigoriev I.V."/>
            <person name="Debuchy R."/>
            <person name="Gladieux P."/>
            <person name="Thoren M.H."/>
            <person name="Johannesson H."/>
        </authorList>
    </citation>
    <scope>NUCLEOTIDE SEQUENCE</scope>
    <source>
        <strain evidence="2">CBS 232.78</strain>
    </source>
</reference>
<protein>
    <recommendedName>
        <fullName evidence="4">Glycoside Hydrolase Family 61</fullName>
    </recommendedName>
</protein>
<organism evidence="2 3">
    <name type="scientific">Podospora didyma</name>
    <dbReference type="NCBI Taxonomy" id="330526"/>
    <lineage>
        <taxon>Eukaryota</taxon>
        <taxon>Fungi</taxon>
        <taxon>Dikarya</taxon>
        <taxon>Ascomycota</taxon>
        <taxon>Pezizomycotina</taxon>
        <taxon>Sordariomycetes</taxon>
        <taxon>Sordariomycetidae</taxon>
        <taxon>Sordariales</taxon>
        <taxon>Podosporaceae</taxon>
        <taxon>Podospora</taxon>
    </lineage>
</organism>
<evidence type="ECO:0000256" key="1">
    <source>
        <dbReference type="SAM" id="SignalP"/>
    </source>
</evidence>
<evidence type="ECO:0000313" key="3">
    <source>
        <dbReference type="Proteomes" id="UP001285441"/>
    </source>
</evidence>
<gene>
    <name evidence="2" type="ORF">B0H63DRAFT_560638</name>
</gene>
<evidence type="ECO:0008006" key="4">
    <source>
        <dbReference type="Google" id="ProtNLM"/>
    </source>
</evidence>
<dbReference type="AlphaFoldDB" id="A0AAE0TV53"/>
<feature type="signal peptide" evidence="1">
    <location>
        <begin position="1"/>
        <end position="21"/>
    </location>
</feature>